<evidence type="ECO:0000256" key="8">
    <source>
        <dbReference type="PIRSR" id="PIRSR601548-2"/>
    </source>
</evidence>
<comment type="cofactor">
    <cofactor evidence="13">
        <name>Zn(2+)</name>
        <dbReference type="ChEBI" id="CHEBI:29105"/>
    </cofactor>
    <text evidence="13">Binds 1 zinc ion per subunit.</text>
</comment>
<feature type="glycosylation site" description="N-linked (GlcNAc...) asparagine" evidence="6">
    <location>
        <position position="69"/>
    </location>
</feature>
<evidence type="ECO:0000256" key="12">
    <source>
        <dbReference type="PROSITE-ProRule" id="PRU01355"/>
    </source>
</evidence>
<feature type="binding site" evidence="9">
    <location>
        <position position="409"/>
    </location>
    <ligand>
        <name>Zn(2+)</name>
        <dbReference type="ChEBI" id="CHEBI:29105"/>
        <label>1</label>
        <note>catalytic</note>
    </ligand>
</feature>
<reference evidence="15" key="2">
    <citation type="submission" date="2021-01" db="UniProtKB">
        <authorList>
            <consortium name="EnsemblMetazoa"/>
        </authorList>
    </citation>
    <scope>IDENTIFICATION</scope>
</reference>
<keyword evidence="13" id="KW-0645">Protease</keyword>
<evidence type="ECO:0000256" key="6">
    <source>
        <dbReference type="PIRSR" id="PIRSR601548-10"/>
    </source>
</evidence>
<feature type="binding site" evidence="9">
    <location>
        <position position="385"/>
    </location>
    <ligand>
        <name>Zn(2+)</name>
        <dbReference type="ChEBI" id="CHEBI:29105"/>
        <label>1</label>
        <note>catalytic</note>
    </ligand>
</feature>
<dbReference type="GO" id="GO:0006508">
    <property type="term" value="P:proteolysis"/>
    <property type="evidence" value="ECO:0007669"/>
    <property type="project" value="UniProtKB-KW"/>
</dbReference>
<keyword evidence="3 10" id="KW-1015">Disulfide bond</keyword>
<dbReference type="GO" id="GO:0046872">
    <property type="term" value="F:metal ion binding"/>
    <property type="evidence" value="ECO:0007669"/>
    <property type="project" value="UniProtKB-KW"/>
</dbReference>
<keyword evidence="4 6" id="KW-0325">Glycoprotein</keyword>
<dbReference type="GO" id="GO:0008237">
    <property type="term" value="F:metallopeptidase activity"/>
    <property type="evidence" value="ECO:0000318"/>
    <property type="project" value="GO_Central"/>
</dbReference>
<evidence type="ECO:0000256" key="7">
    <source>
        <dbReference type="PIRSR" id="PIRSR601548-11"/>
    </source>
</evidence>
<dbReference type="GeneID" id="577312"/>
<evidence type="ECO:0000256" key="9">
    <source>
        <dbReference type="PIRSR" id="PIRSR601548-3"/>
    </source>
</evidence>
<protein>
    <recommendedName>
        <fullName evidence="13">Angiotensin-converting enzyme</fullName>
        <ecNumber evidence="13">3.4.-.-</ecNumber>
    </recommendedName>
</protein>
<feature type="disulfide bond" evidence="10 12">
    <location>
        <begin position="150"/>
        <end position="158"/>
    </location>
</feature>
<dbReference type="EnsemblMetazoa" id="XM_777548">
    <property type="protein sequence ID" value="XP_782641"/>
    <property type="gene ID" value="LOC577312"/>
</dbReference>
<keyword evidence="9 13" id="KW-0862">Zinc</keyword>
<dbReference type="SUPFAM" id="SSF55486">
    <property type="entry name" value="Metalloproteases ('zincins'), catalytic domain"/>
    <property type="match status" value="1"/>
</dbReference>
<evidence type="ECO:0000256" key="5">
    <source>
        <dbReference type="PIRSR" id="PIRSR601548-1"/>
    </source>
</evidence>
<dbReference type="PANTHER" id="PTHR10514:SF24">
    <property type="entry name" value="ANGIOTENSIN-CONVERTING ENZYME 2"/>
    <property type="match status" value="1"/>
</dbReference>
<dbReference type="EC" id="3.4.-.-" evidence="13"/>
<dbReference type="InParanoid" id="A0A7M7RCV7"/>
<evidence type="ECO:0000256" key="11">
    <source>
        <dbReference type="PIRSR" id="PIRSR601548-8"/>
    </source>
</evidence>
<feature type="binding site" evidence="8">
    <location>
        <position position="224"/>
    </location>
    <ligand>
        <name>chloride</name>
        <dbReference type="ChEBI" id="CHEBI:17996"/>
        <label>1</label>
    </ligand>
</feature>
<feature type="active site" description="Proton acceptor 1" evidence="5">
    <location>
        <position position="382"/>
    </location>
</feature>
<evidence type="ECO:0000256" key="2">
    <source>
        <dbReference type="ARBA" id="ARBA00022729"/>
    </source>
</evidence>
<dbReference type="PANTHER" id="PTHR10514">
    <property type="entry name" value="ANGIOTENSIN-CONVERTING ENZYME"/>
    <property type="match status" value="1"/>
</dbReference>
<feature type="active site" description="Proton acceptor 2" evidence="7">
    <location>
        <position position="382"/>
    </location>
</feature>
<keyword evidence="16" id="KW-1185">Reference proteome</keyword>
<dbReference type="Proteomes" id="UP000007110">
    <property type="component" value="Unassembled WGS sequence"/>
</dbReference>
<comment type="caution">
    <text evidence="12">Lacks conserved residue(s) required for the propagation of feature annotation.</text>
</comment>
<evidence type="ECO:0000256" key="3">
    <source>
        <dbReference type="ARBA" id="ARBA00023157"/>
    </source>
</evidence>
<feature type="binding site" evidence="11">
    <location>
        <position position="409"/>
    </location>
    <ligand>
        <name>Zn(2+)</name>
        <dbReference type="ChEBI" id="CHEBI:29105"/>
        <label>2</label>
        <note>catalytic</note>
    </ligand>
</feature>
<evidence type="ECO:0000256" key="13">
    <source>
        <dbReference type="RuleBase" id="RU361144"/>
    </source>
</evidence>
<feature type="binding site" evidence="11">
    <location>
        <position position="381"/>
    </location>
    <ligand>
        <name>Zn(2+)</name>
        <dbReference type="ChEBI" id="CHEBI:29105"/>
        <label>2</label>
        <note>catalytic</note>
    </ligand>
</feature>
<dbReference type="RefSeq" id="XP_782641.1">
    <property type="nucleotide sequence ID" value="XM_777548.5"/>
</dbReference>
<evidence type="ECO:0000256" key="10">
    <source>
        <dbReference type="PIRSR" id="PIRSR601548-4"/>
    </source>
</evidence>
<reference evidence="16" key="1">
    <citation type="submission" date="2015-02" db="EMBL/GenBank/DDBJ databases">
        <title>Genome sequencing for Strongylocentrotus purpuratus.</title>
        <authorList>
            <person name="Murali S."/>
            <person name="Liu Y."/>
            <person name="Vee V."/>
            <person name="English A."/>
            <person name="Wang M."/>
            <person name="Skinner E."/>
            <person name="Han Y."/>
            <person name="Muzny D.M."/>
            <person name="Worley K.C."/>
            <person name="Gibbs R.A."/>
        </authorList>
    </citation>
    <scope>NUCLEOTIDE SEQUENCE</scope>
</reference>
<dbReference type="GO" id="GO:0004180">
    <property type="term" value="F:carboxypeptidase activity"/>
    <property type="evidence" value="ECO:0007669"/>
    <property type="project" value="UniProtKB-KW"/>
</dbReference>
<evidence type="ECO:0000256" key="4">
    <source>
        <dbReference type="ARBA" id="ARBA00023180"/>
    </source>
</evidence>
<dbReference type="Pfam" id="PF01401">
    <property type="entry name" value="Peptidase_M2"/>
    <property type="match status" value="1"/>
</dbReference>
<dbReference type="GO" id="GO:0008241">
    <property type="term" value="F:peptidyl-dipeptidase activity"/>
    <property type="evidence" value="ECO:0007669"/>
    <property type="project" value="InterPro"/>
</dbReference>
<dbReference type="AlphaFoldDB" id="A0A7M7RCV7"/>
<feature type="chain" id="PRO_5029642563" description="Angiotensin-converting enzyme" evidence="14">
    <location>
        <begin position="25"/>
        <end position="657"/>
    </location>
</feature>
<dbReference type="FunCoup" id="A0A7M7RCV7">
    <property type="interactions" value="296"/>
</dbReference>
<feature type="active site" description="Proton donor 1" evidence="5">
    <location>
        <position position="514"/>
    </location>
</feature>
<dbReference type="OMA" id="TKVTMDH"/>
<dbReference type="PRINTS" id="PR00791">
    <property type="entry name" value="PEPDIPTASEA"/>
</dbReference>
<feature type="disulfide bond" evidence="10 12">
    <location>
        <begin position="350"/>
        <end position="368"/>
    </location>
</feature>
<evidence type="ECO:0000313" key="16">
    <source>
        <dbReference type="Proteomes" id="UP000007110"/>
    </source>
</evidence>
<keyword evidence="2 14" id="KW-0732">Signal</keyword>
<feature type="disulfide bond" evidence="10">
    <location>
        <begin position="539"/>
        <end position="551"/>
    </location>
</feature>
<feature type="binding site" evidence="9">
    <location>
        <position position="381"/>
    </location>
    <ligand>
        <name>Zn(2+)</name>
        <dbReference type="ChEBI" id="CHEBI:29105"/>
        <label>1</label>
        <note>catalytic</note>
    </ligand>
</feature>
<dbReference type="PROSITE" id="PS52011">
    <property type="entry name" value="PEPTIDASE_M2"/>
    <property type="match status" value="1"/>
</dbReference>
<organism evidence="15 16">
    <name type="scientific">Strongylocentrotus purpuratus</name>
    <name type="common">Purple sea urchin</name>
    <dbReference type="NCBI Taxonomy" id="7668"/>
    <lineage>
        <taxon>Eukaryota</taxon>
        <taxon>Metazoa</taxon>
        <taxon>Echinodermata</taxon>
        <taxon>Eleutherozoa</taxon>
        <taxon>Echinozoa</taxon>
        <taxon>Echinoidea</taxon>
        <taxon>Euechinoidea</taxon>
        <taxon>Echinacea</taxon>
        <taxon>Camarodonta</taxon>
        <taxon>Echinidea</taxon>
        <taxon>Strongylocentrotidae</taxon>
        <taxon>Strongylocentrotus</taxon>
    </lineage>
</organism>
<proteinExistence type="inferred from homology"/>
<accession>A0A7M7RCV7</accession>
<evidence type="ECO:0000256" key="14">
    <source>
        <dbReference type="SAM" id="SignalP"/>
    </source>
</evidence>
<keyword evidence="9 13" id="KW-0479">Metal-binding</keyword>
<feature type="signal peptide" evidence="14">
    <location>
        <begin position="1"/>
        <end position="24"/>
    </location>
</feature>
<dbReference type="GO" id="GO:0005615">
    <property type="term" value="C:extracellular space"/>
    <property type="evidence" value="ECO:0000318"/>
    <property type="project" value="GO_Central"/>
</dbReference>
<keyword evidence="13" id="KW-0482">Metalloprotease</keyword>
<feature type="active site" description="Proton donor 2" evidence="7">
    <location>
        <position position="514"/>
    </location>
</feature>
<sequence length="657" mass="74075">MDSWSHILRLLVIVVAVVIPSSEQISVDGGRDRRATQLDDALEFLTDYNSTAEMVYSASSFASWAYSTNITDYNQMKEVEASLKAAAFSKSSAMRAREFDDVIETFPEDVQRLLGSISDIGVSALDNDTVQEYNEIMGEMNKIYSSTPVCRADDPSECLNLEPGLGNIMATSTDWDELVWAWKGFRDAVGIPNKPLFARYVEIANQGAVANGYEDLGDSWRSGYGDDLEDQAYELYNAILPLYKQLHAYVRRKLNGVHGSEHVPLTGHMPANVLGDMWGRFWTNIYPHVVPYPDLPNIDVSDEMVRQNYTVCKMARMADEFYSSMGLFPANDEFWENSMLERPDGRDVVCHASAWDFYNRVDFRIKMCTEVNMDYFLTLHHELGHIQYYMNYKHQPVSFRGGANGAFHEAIGEVMSQSVATPKHLKEVGLFDGEDDPTDVTDTDINFLLKMALPTIGTLPFSLALEQWRWDVFSGKTDVNAGTARWWQLKNDLIGVKAPVDRTEDDFEAGAMYHIIISYPFIGYYIRTIIQFQFYQSLCQSASHTGPLHKCDFYRSTEAGEKLAAMLSMGSSRPWPEAMEALTGQREMKADAILEYFQPLMEWLEKTNTENGDVIGWESPTVTTQESTTAGGPSALGNASLWMMCLFAVISSIIHGY</sequence>
<dbReference type="InterPro" id="IPR001548">
    <property type="entry name" value="Peptidase_M2"/>
</dbReference>
<dbReference type="CDD" id="cd06461">
    <property type="entry name" value="M2_ACE"/>
    <property type="match status" value="1"/>
</dbReference>
<evidence type="ECO:0000256" key="1">
    <source>
        <dbReference type="ARBA" id="ARBA00008139"/>
    </source>
</evidence>
<dbReference type="OrthoDB" id="10029630at2759"/>
<name>A0A7M7RCV7_STRPU</name>
<keyword evidence="13" id="KW-0121">Carboxypeptidase</keyword>
<comment type="similarity">
    <text evidence="1 12 13">Belongs to the peptidase M2 family.</text>
</comment>
<dbReference type="KEGG" id="spu:577312"/>
<feature type="binding site" evidence="11">
    <location>
        <position position="385"/>
    </location>
    <ligand>
        <name>Zn(2+)</name>
        <dbReference type="ChEBI" id="CHEBI:29105"/>
        <label>2</label>
        <note>catalytic</note>
    </ligand>
</feature>
<dbReference type="GO" id="GO:0005886">
    <property type="term" value="C:plasma membrane"/>
    <property type="evidence" value="ECO:0000318"/>
    <property type="project" value="GO_Central"/>
</dbReference>
<evidence type="ECO:0000313" key="15">
    <source>
        <dbReference type="EnsemblMetazoa" id="XP_782641"/>
    </source>
</evidence>
<keyword evidence="13" id="KW-0378">Hydrolase</keyword>